<keyword evidence="6 9" id="KW-1133">Transmembrane helix</keyword>
<evidence type="ECO:0000256" key="6">
    <source>
        <dbReference type="ARBA" id="ARBA00022989"/>
    </source>
</evidence>
<keyword evidence="7 9" id="KW-0472">Membrane</keyword>
<evidence type="ECO:0000313" key="12">
    <source>
        <dbReference type="Proteomes" id="UP000533724"/>
    </source>
</evidence>
<protein>
    <submittedName>
        <fullName evidence="11">Exopolysaccharide production protein ExoY</fullName>
    </submittedName>
</protein>
<feature type="domain" description="Bacterial sugar transferase" evidence="10">
    <location>
        <begin position="69"/>
        <end position="236"/>
    </location>
</feature>
<evidence type="ECO:0000313" key="11">
    <source>
        <dbReference type="EMBL" id="MBB4441679.1"/>
    </source>
</evidence>
<evidence type="ECO:0000256" key="5">
    <source>
        <dbReference type="ARBA" id="ARBA00022692"/>
    </source>
</evidence>
<evidence type="ECO:0000256" key="9">
    <source>
        <dbReference type="SAM" id="Phobius"/>
    </source>
</evidence>
<reference evidence="11 12" key="1">
    <citation type="submission" date="2020-08" db="EMBL/GenBank/DDBJ databases">
        <title>Genomic Encyclopedia of Type Strains, Phase IV (KMG-V): Genome sequencing to study the core and pangenomes of soil and plant-associated prokaryotes.</title>
        <authorList>
            <person name="Whitman W."/>
        </authorList>
    </citation>
    <scope>NUCLEOTIDE SEQUENCE [LARGE SCALE GENOMIC DNA]</scope>
    <source>
        <strain evidence="11 12">SEMIA 414</strain>
    </source>
</reference>
<accession>A0A7W6UQG6</accession>
<evidence type="ECO:0000256" key="1">
    <source>
        <dbReference type="ARBA" id="ARBA00004236"/>
    </source>
</evidence>
<dbReference type="AlphaFoldDB" id="A0A7W6UQG6"/>
<keyword evidence="4" id="KW-0808">Transferase</keyword>
<keyword evidence="3" id="KW-1003">Cell membrane</keyword>
<dbReference type="InterPro" id="IPR003362">
    <property type="entry name" value="Bact_transf"/>
</dbReference>
<comment type="similarity">
    <text evidence="2">Belongs to the bacterial sugar transferase family.</text>
</comment>
<dbReference type="PANTHER" id="PTHR30576">
    <property type="entry name" value="COLANIC BIOSYNTHESIS UDP-GLUCOSE LIPID CARRIER TRANSFERASE"/>
    <property type="match status" value="1"/>
</dbReference>
<feature type="transmembrane region" description="Helical" evidence="9">
    <location>
        <begin position="71"/>
        <end position="97"/>
    </location>
</feature>
<evidence type="ECO:0000256" key="7">
    <source>
        <dbReference type="ARBA" id="ARBA00023136"/>
    </source>
</evidence>
<comment type="subcellular location">
    <subcellularLocation>
        <location evidence="1">Cell membrane</location>
    </subcellularLocation>
</comment>
<dbReference type="GO" id="GO:0005886">
    <property type="term" value="C:plasma membrane"/>
    <property type="evidence" value="ECO:0007669"/>
    <property type="project" value="UniProtKB-SubCell"/>
</dbReference>
<dbReference type="Pfam" id="PF02397">
    <property type="entry name" value="Bac_transf"/>
    <property type="match status" value="1"/>
</dbReference>
<evidence type="ECO:0000259" key="10">
    <source>
        <dbReference type="Pfam" id="PF02397"/>
    </source>
</evidence>
<proteinExistence type="inferred from homology"/>
<dbReference type="GO" id="GO:0016780">
    <property type="term" value="F:phosphotransferase activity, for other substituted phosphate groups"/>
    <property type="evidence" value="ECO:0007669"/>
    <property type="project" value="TreeGrafter"/>
</dbReference>
<dbReference type="GO" id="GO:0000271">
    <property type="term" value="P:polysaccharide biosynthetic process"/>
    <property type="evidence" value="ECO:0007669"/>
    <property type="project" value="UniProtKB-KW"/>
</dbReference>
<evidence type="ECO:0000256" key="3">
    <source>
        <dbReference type="ARBA" id="ARBA00022475"/>
    </source>
</evidence>
<sequence>MIMTSVTDTKLALKQALAVISGMYLTETRVAGKNQGMNPTEPWRDFARARQERRPFNSSQPRLISRILKRALDIIIAASFLFLLSPLLLSAAVIVTLSDWGPVFNSHRKIGYKGKEFGCLKFRTTGSDATTDAHVTVVGDILRRSSLDKLPQLINVLLGQMSLVGPRAITKEELPRYGEHAYAYMAVRPGLTGHWQTSGHNDVSYRNGISLDVEYLSKWTLMLDFVIMAKTLSALLSRHALLPKVDS</sequence>
<evidence type="ECO:0000256" key="8">
    <source>
        <dbReference type="ARBA" id="ARBA00023169"/>
    </source>
</evidence>
<dbReference type="PANTHER" id="PTHR30576:SF4">
    <property type="entry name" value="UNDECAPRENYL-PHOSPHATE GALACTOSE PHOSPHOTRANSFERASE"/>
    <property type="match status" value="1"/>
</dbReference>
<comment type="caution">
    <text evidence="11">The sequence shown here is derived from an EMBL/GenBank/DDBJ whole genome shotgun (WGS) entry which is preliminary data.</text>
</comment>
<evidence type="ECO:0000256" key="4">
    <source>
        <dbReference type="ARBA" id="ARBA00022679"/>
    </source>
</evidence>
<organism evidence="11 12">
    <name type="scientific">Rhizobium esperanzae</name>
    <dbReference type="NCBI Taxonomy" id="1967781"/>
    <lineage>
        <taxon>Bacteria</taxon>
        <taxon>Pseudomonadati</taxon>
        <taxon>Pseudomonadota</taxon>
        <taxon>Alphaproteobacteria</taxon>
        <taxon>Hyphomicrobiales</taxon>
        <taxon>Rhizobiaceae</taxon>
        <taxon>Rhizobium/Agrobacterium group</taxon>
        <taxon>Rhizobium</taxon>
    </lineage>
</organism>
<gene>
    <name evidence="11" type="ORF">GGE15_004969</name>
</gene>
<keyword evidence="8" id="KW-0270">Exopolysaccharide synthesis</keyword>
<dbReference type="Proteomes" id="UP000533724">
    <property type="component" value="Unassembled WGS sequence"/>
</dbReference>
<dbReference type="EMBL" id="JACIHI010000013">
    <property type="protein sequence ID" value="MBB4441679.1"/>
    <property type="molecule type" value="Genomic_DNA"/>
</dbReference>
<name>A0A7W6UQG6_9HYPH</name>
<evidence type="ECO:0000256" key="2">
    <source>
        <dbReference type="ARBA" id="ARBA00006464"/>
    </source>
</evidence>
<keyword evidence="5 9" id="KW-0812">Transmembrane</keyword>